<dbReference type="AlphaFoldDB" id="A0AAU8TA50"/>
<evidence type="ECO:0000313" key="4">
    <source>
        <dbReference type="Proteomes" id="UP000032614"/>
    </source>
</evidence>
<dbReference type="PANTHER" id="PTHR30160:SF1">
    <property type="entry name" value="LIPOPOLYSACCHARIDE 1,2-N-ACETYLGLUCOSAMINETRANSFERASE-RELATED"/>
    <property type="match status" value="1"/>
</dbReference>
<dbReference type="KEGG" id="bfn:OI25_541"/>
<dbReference type="SUPFAM" id="SSF48452">
    <property type="entry name" value="TPR-like"/>
    <property type="match status" value="2"/>
</dbReference>
<name>A0AAU8TA50_9BURK</name>
<dbReference type="InterPro" id="IPR011990">
    <property type="entry name" value="TPR-like_helical_dom_sf"/>
</dbReference>
<dbReference type="InterPro" id="IPR002201">
    <property type="entry name" value="Glyco_trans_9"/>
</dbReference>
<evidence type="ECO:0000313" key="3">
    <source>
        <dbReference type="EMBL" id="AJZ58478.1"/>
    </source>
</evidence>
<dbReference type="Proteomes" id="UP000032614">
    <property type="component" value="Chromosome 1"/>
</dbReference>
<gene>
    <name evidence="3" type="ORF">OI25_541</name>
</gene>
<evidence type="ECO:0000256" key="1">
    <source>
        <dbReference type="ARBA" id="ARBA00022676"/>
    </source>
</evidence>
<dbReference type="GeneID" id="90168366"/>
<dbReference type="RefSeq" id="WP_345788721.1">
    <property type="nucleotide sequence ID" value="NZ_CP010026.1"/>
</dbReference>
<dbReference type="InterPro" id="IPR051199">
    <property type="entry name" value="LPS_LOS_Heptosyltrfase"/>
</dbReference>
<dbReference type="SUPFAM" id="SSF53756">
    <property type="entry name" value="UDP-Glycosyltransferase/glycogen phosphorylase"/>
    <property type="match status" value="2"/>
</dbReference>
<keyword evidence="2" id="KW-0808">Transferase</keyword>
<protein>
    <submittedName>
        <fullName evidence="3">Glycosyltransferase 9 family protein</fullName>
    </submittedName>
</protein>
<proteinExistence type="predicted"/>
<sequence>MSDSILVNPVDPVYLLWSILREQGFDAAERRALELVAQGATPQLHADLCASAGRFEAAYHSASQAQATDNGVRHARVALFADALGRAGTAQRNSELAVAVQPPAATIEWTRWLIERCGAPSAAAHMLRAYEQHAPQDARASWWLAIALATLPDASARAERRAALLRAYALDPAIHPALPLQLVLAFREIRDWATVERICREVLTRDPADAEIAWQLSHAQWQGNDAAAAEATMRAANAAAPGNPHVLAAIGMYLAEQARFADSEAALHAALASDPSASQAAVDLADLKLRRGDWPGAWPHFEARLRRDDREPNNVVSVMERLCPRWQGESLAGKTLLVHSEQGNGDDIQMVRFVPELAARVRDEGGRLVLAVRRALQPLLARFYANCVSIEDGPLGEPDFGLPIMSVPSTLGLRPENVRGGAYLSGEANRVAAWRERIHASSGEPARMHVGLVWSGSPTHRRDAKRSIPLAALAPVLALPNVVFYPLTPGRDADVAALIAQGYRIRDLTAHYQAGFDDVAAHVSALDVVVTIDSAPLHLGGALGRPVLAMLDHVSHWAWGNEETQPWYDSVELFRQPQPGDWAPVVERVADRLLAMPLSHEHGLEKVPARLDSVDSALVPARLPAHLAAESAAPAQAAFELNSAHRFQDAARFAAQMLAIDSQNAGLHHNASYAYNMLGEFDQMRLHAAEAARLLPDNAPIQFNLAAAQLRFGDFEQGWKQYRWHEALPENHDLVRPDFPEWQGEPVAGRRFLLVGEQGLGDQIQFLRLAAWLNRQGALVDVWVAAPLAELARCASGVRTVWVESPPGPYDFWCRMLRMPEHMKLTLPMLPLAMPYLSAEPALVHRWRQQIDAADATEATDATANADPLPARKKRVGLVWAGNPDYGLDRYRSIALNRWLPILEQSGVRWVSLQIGPAQDEAAALPLDFDVLLPDPEIGNFSDTLAILQSLDLVITVDTSVAHLAGAAGRPVWVLLPTCTDWRWMADRDDSPWYPSARLFRQRELGRWDTVLEDVRTALREFVTV</sequence>
<organism evidence="3 4">
    <name type="scientific">Paraburkholderia fungorum</name>
    <dbReference type="NCBI Taxonomy" id="134537"/>
    <lineage>
        <taxon>Bacteria</taxon>
        <taxon>Pseudomonadati</taxon>
        <taxon>Pseudomonadota</taxon>
        <taxon>Betaproteobacteria</taxon>
        <taxon>Burkholderiales</taxon>
        <taxon>Burkholderiaceae</taxon>
        <taxon>Paraburkholderia</taxon>
    </lineage>
</organism>
<dbReference type="GO" id="GO:0005829">
    <property type="term" value="C:cytosol"/>
    <property type="evidence" value="ECO:0007669"/>
    <property type="project" value="TreeGrafter"/>
</dbReference>
<dbReference type="PANTHER" id="PTHR30160">
    <property type="entry name" value="TETRAACYLDISACCHARIDE 4'-KINASE-RELATED"/>
    <property type="match status" value="1"/>
</dbReference>
<reference evidence="3 4" key="1">
    <citation type="journal article" date="2015" name="Genome Announc.">
        <title>Complete genome sequences for 59 burkholderia isolates, both pathogenic and near neighbor.</title>
        <authorList>
            <person name="Johnson S.L."/>
            <person name="Bishop-Lilly K.A."/>
            <person name="Ladner J.T."/>
            <person name="Daligault H.E."/>
            <person name="Davenport K.W."/>
            <person name="Jaissle J."/>
            <person name="Frey K.G."/>
            <person name="Koroleva G.I."/>
            <person name="Bruce D.C."/>
            <person name="Coyne S.R."/>
            <person name="Broomall S.M."/>
            <person name="Li P.E."/>
            <person name="Teshima H."/>
            <person name="Gibbons H.S."/>
            <person name="Palacios G.F."/>
            <person name="Rosenzweig C.N."/>
            <person name="Redden C.L."/>
            <person name="Xu Y."/>
            <person name="Minogue T.D."/>
            <person name="Chain P.S."/>
        </authorList>
    </citation>
    <scope>NUCLEOTIDE SEQUENCE [LARGE SCALE GENOMIC DNA]</scope>
    <source>
        <strain evidence="3 4">ATCC BAA-463</strain>
    </source>
</reference>
<dbReference type="GO" id="GO:0009244">
    <property type="term" value="P:lipopolysaccharide core region biosynthetic process"/>
    <property type="evidence" value="ECO:0007669"/>
    <property type="project" value="TreeGrafter"/>
</dbReference>
<evidence type="ECO:0000256" key="2">
    <source>
        <dbReference type="ARBA" id="ARBA00022679"/>
    </source>
</evidence>
<dbReference type="EMBL" id="CP010026">
    <property type="protein sequence ID" value="AJZ58478.1"/>
    <property type="molecule type" value="Genomic_DNA"/>
</dbReference>
<dbReference type="Gene3D" id="1.25.40.10">
    <property type="entry name" value="Tetratricopeptide repeat domain"/>
    <property type="match status" value="2"/>
</dbReference>
<dbReference type="Gene3D" id="3.40.50.2000">
    <property type="entry name" value="Glycogen Phosphorylase B"/>
    <property type="match status" value="2"/>
</dbReference>
<keyword evidence="1" id="KW-0328">Glycosyltransferase</keyword>
<accession>A0AAU8TA50</accession>
<dbReference type="Pfam" id="PF01075">
    <property type="entry name" value="Glyco_transf_9"/>
    <property type="match status" value="1"/>
</dbReference>
<dbReference type="GO" id="GO:0008713">
    <property type="term" value="F:ADP-heptose-lipopolysaccharide heptosyltransferase activity"/>
    <property type="evidence" value="ECO:0007669"/>
    <property type="project" value="TreeGrafter"/>
</dbReference>